<evidence type="ECO:0000313" key="1">
    <source>
        <dbReference type="EMBL" id="BAJ79601.1"/>
    </source>
</evidence>
<dbReference type="NCBIfam" id="TIGR01444">
    <property type="entry name" value="fkbM_fam"/>
    <property type="match status" value="1"/>
</dbReference>
<keyword evidence="2" id="KW-1185">Reference proteome</keyword>
<sequence length="324" mass="37169">MWGLMAPEAGSERQFISYAQNFEDVMLWRALGHVSPGIYIDIGAQDPIIDSVSLAFYERGWRGVHVEPNPAYAERLRVARPDENVIEAAIGATSDTIDFYEIADTGLSTGDASLADEHRQRGFSVNRIKVPCRPLSDILDEMTDQVIHWMKIDVEGMEREVISTWAPSAVRPWIIVIESTKPNTKNPTFSDWEEIISKLGYKFVYFDGLNRFYISIRHLELQSYFCYGPNIFDNFSLSGLASAPFCRQMLAVIQAREQEAEQRMEREKALRHDAEQQANQAASRLREAERLIMEIHASRSWRVTSPFRAAMNFIRRMSRQTHEG</sequence>
<dbReference type="GO" id="GO:0032259">
    <property type="term" value="P:methylation"/>
    <property type="evidence" value="ECO:0007669"/>
    <property type="project" value="UniProtKB-KW"/>
</dbReference>
<accession>F0J215</accession>
<dbReference type="InterPro" id="IPR029063">
    <property type="entry name" value="SAM-dependent_MTases_sf"/>
</dbReference>
<evidence type="ECO:0000313" key="2">
    <source>
        <dbReference type="Proteomes" id="UP000007100"/>
    </source>
</evidence>
<dbReference type="Pfam" id="PF05050">
    <property type="entry name" value="Methyltransf_21"/>
    <property type="match status" value="1"/>
</dbReference>
<reference evidence="1 2" key="1">
    <citation type="submission" date="2010-12" db="EMBL/GenBank/DDBJ databases">
        <title>Whole genome sequence of Acidiphilium multivorum AIU301.</title>
        <authorList>
            <person name="Narita-Yamada S."/>
            <person name="Nakamura S."/>
            <person name="Ito N."/>
            <person name="Takarada H."/>
            <person name="Katano Y."/>
            <person name="Nakazawa H."/>
            <person name="Hosoyama A."/>
            <person name="Yamada R."/>
            <person name="Fujita N."/>
        </authorList>
    </citation>
    <scope>NUCLEOTIDE SEQUENCE [LARGE SCALE GENOMIC DNA]</scope>
    <source>
        <strain evidence="2">DSM 11245 / JCM 8867 / AIU301</strain>
    </source>
</reference>
<dbReference type="Gene3D" id="3.40.50.150">
    <property type="entry name" value="Vaccinia Virus protein VP39"/>
    <property type="match status" value="1"/>
</dbReference>
<dbReference type="Proteomes" id="UP000007100">
    <property type="component" value="Chromosome"/>
</dbReference>
<keyword evidence="1" id="KW-0489">Methyltransferase</keyword>
<dbReference type="KEGG" id="amv:ACMV_02540"/>
<dbReference type="PANTHER" id="PTHR34203">
    <property type="entry name" value="METHYLTRANSFERASE, FKBM FAMILY PROTEIN"/>
    <property type="match status" value="1"/>
</dbReference>
<dbReference type="InterPro" id="IPR006342">
    <property type="entry name" value="FkbM_mtfrase"/>
</dbReference>
<dbReference type="PANTHER" id="PTHR34203:SF15">
    <property type="entry name" value="SLL1173 PROTEIN"/>
    <property type="match status" value="1"/>
</dbReference>
<keyword evidence="1" id="KW-0808">Transferase</keyword>
<gene>
    <name evidence="1" type="ordered locus">ACMV_02540</name>
</gene>
<dbReference type="HOGENOM" id="CLU_049570_0_0_5"/>
<proteinExistence type="predicted"/>
<dbReference type="EMBL" id="AP012035">
    <property type="protein sequence ID" value="BAJ79601.1"/>
    <property type="molecule type" value="Genomic_DNA"/>
</dbReference>
<protein>
    <submittedName>
        <fullName evidence="1">Methyltransferase FkbM family protein</fullName>
    </submittedName>
</protein>
<dbReference type="SUPFAM" id="SSF53335">
    <property type="entry name" value="S-adenosyl-L-methionine-dependent methyltransferases"/>
    <property type="match status" value="1"/>
</dbReference>
<dbReference type="InterPro" id="IPR052514">
    <property type="entry name" value="SAM-dependent_MTase"/>
</dbReference>
<dbReference type="AlphaFoldDB" id="F0J215"/>
<organism evidence="1 2">
    <name type="scientific">Acidiphilium multivorum (strain DSM 11245 / JCM 8867 / NBRC 100883 / AIU 301)</name>
    <dbReference type="NCBI Taxonomy" id="926570"/>
    <lineage>
        <taxon>Bacteria</taxon>
        <taxon>Pseudomonadati</taxon>
        <taxon>Pseudomonadota</taxon>
        <taxon>Alphaproteobacteria</taxon>
        <taxon>Acetobacterales</taxon>
        <taxon>Acidocellaceae</taxon>
        <taxon>Acidiphilium</taxon>
    </lineage>
</organism>
<dbReference type="GO" id="GO:0008168">
    <property type="term" value="F:methyltransferase activity"/>
    <property type="evidence" value="ECO:0007669"/>
    <property type="project" value="UniProtKB-KW"/>
</dbReference>
<name>F0J215_ACIMA</name>